<proteinExistence type="inferred from homology"/>
<dbReference type="HOGENOM" id="CLU_066033_2_0_1"/>
<sequence length="227" mass="24787">MSLSKVNKQYLAYLSKYPLVTKSITAGVLAGLNETLASLVAGDIKKVQVGRFQIRHVLSPKIVTMVVYGSLILTPVSHKLYGILNRVFGGPNISKKMKIAQIASSLCFITPTLSAIFATWISLLNGYTPSFSSTTASAELAKIKSVVVRALKTTYPPILRSSLVTSLCCMVVAQNFIEPELWVVFFNFVYFVLGTVQNTRVKLASKKARDAKEAKETKETSGSDKQA</sequence>
<evidence type="ECO:0000256" key="6">
    <source>
        <dbReference type="RuleBase" id="RU363053"/>
    </source>
</evidence>
<feature type="compositionally biased region" description="Basic and acidic residues" evidence="7">
    <location>
        <begin position="207"/>
        <end position="227"/>
    </location>
</feature>
<dbReference type="Proteomes" id="UP000005222">
    <property type="component" value="Chromosome K"/>
</dbReference>
<comment type="subcellular location">
    <subcellularLocation>
        <location evidence="1">Membrane</location>
        <topology evidence="1">Multi-pass membrane protein</topology>
    </subcellularLocation>
</comment>
<dbReference type="AlphaFoldDB" id="G8Y8X9"/>
<keyword evidence="3 6" id="KW-0812">Transmembrane</keyword>
<dbReference type="PANTHER" id="PTHR11266:SF93">
    <property type="entry name" value="INTEGRAL MEMBRANE PROTEIN 25D9-6"/>
    <property type="match status" value="1"/>
</dbReference>
<evidence type="ECO:0000256" key="2">
    <source>
        <dbReference type="ARBA" id="ARBA00006824"/>
    </source>
</evidence>
<protein>
    <submittedName>
        <fullName evidence="8">Piso0_004490 protein</fullName>
    </submittedName>
</protein>
<evidence type="ECO:0000256" key="5">
    <source>
        <dbReference type="ARBA" id="ARBA00023136"/>
    </source>
</evidence>
<dbReference type="PANTHER" id="PTHR11266">
    <property type="entry name" value="PEROXISOMAL MEMBRANE PROTEIN 2, PXMP2 MPV17"/>
    <property type="match status" value="1"/>
</dbReference>
<gene>
    <name evidence="8" type="primary">Piso0_004490</name>
    <name evidence="8" type="ORF">GNLVRS01_PISO0K18028g</name>
    <name evidence="9" type="ORF">GNLVRS01_PISO0L18029g</name>
</gene>
<evidence type="ECO:0000313" key="10">
    <source>
        <dbReference type="Proteomes" id="UP000005222"/>
    </source>
</evidence>
<accession>G8Y8X9</accession>
<feature type="transmembrane region" description="Helical" evidence="6">
    <location>
        <begin position="102"/>
        <end position="123"/>
    </location>
</feature>
<organism evidence="8 10">
    <name type="scientific">Pichia sorbitophila (strain ATCC MYA-4447 / BCRC 22081 / CBS 7064 / NBRC 10061 / NRRL Y-12695)</name>
    <name type="common">Hybrid yeast</name>
    <dbReference type="NCBI Taxonomy" id="559304"/>
    <lineage>
        <taxon>Eukaryota</taxon>
        <taxon>Fungi</taxon>
        <taxon>Dikarya</taxon>
        <taxon>Ascomycota</taxon>
        <taxon>Saccharomycotina</taxon>
        <taxon>Pichiomycetes</taxon>
        <taxon>Debaryomycetaceae</taxon>
        <taxon>Millerozyma</taxon>
    </lineage>
</organism>
<evidence type="ECO:0000256" key="4">
    <source>
        <dbReference type="ARBA" id="ARBA00022989"/>
    </source>
</evidence>
<dbReference type="InParanoid" id="G8Y8X9"/>
<dbReference type="EMBL" id="FO082048">
    <property type="protein sequence ID" value="CCE84924.1"/>
    <property type="molecule type" value="Genomic_DNA"/>
</dbReference>
<evidence type="ECO:0000256" key="7">
    <source>
        <dbReference type="SAM" id="MobiDB-lite"/>
    </source>
</evidence>
<dbReference type="OrthoDB" id="860at2759"/>
<keyword evidence="5 6" id="KW-0472">Membrane</keyword>
<reference evidence="10" key="2">
    <citation type="journal article" date="2012" name="G3 (Bethesda)">
        <title>Pichia sorbitophila, an interspecies yeast hybrid reveals early steps of genome resolution following polyploidization.</title>
        <authorList>
            <person name="Leh Louis V."/>
            <person name="Despons L."/>
            <person name="Friedrich A."/>
            <person name="Martin T."/>
            <person name="Durrens P."/>
            <person name="Casaregola S."/>
            <person name="Neuveglise C."/>
            <person name="Fairhead C."/>
            <person name="Marck C."/>
            <person name="Cruz J.A."/>
            <person name="Straub M.L."/>
            <person name="Kugler V."/>
            <person name="Sacerdot C."/>
            <person name="Uzunov Z."/>
            <person name="Thierry A."/>
            <person name="Weiss S."/>
            <person name="Bleykasten C."/>
            <person name="De Montigny J."/>
            <person name="Jacques N."/>
            <person name="Jung P."/>
            <person name="Lemaire M."/>
            <person name="Mallet S."/>
            <person name="Morel G."/>
            <person name="Richard G.F."/>
            <person name="Sarkar A."/>
            <person name="Savel G."/>
            <person name="Schacherer J."/>
            <person name="Seret M.L."/>
            <person name="Talla E."/>
            <person name="Samson G."/>
            <person name="Jubin C."/>
            <person name="Poulain J."/>
            <person name="Vacherie B."/>
            <person name="Barbe V."/>
            <person name="Pelletier E."/>
            <person name="Sherman D.J."/>
            <person name="Westhof E."/>
            <person name="Weissenbach J."/>
            <person name="Baret P.V."/>
            <person name="Wincker P."/>
            <person name="Gaillardin C."/>
            <person name="Dujon B."/>
            <person name="Souciet J.L."/>
        </authorList>
    </citation>
    <scope>NUCLEOTIDE SEQUENCE [LARGE SCALE GENOMIC DNA]</scope>
    <source>
        <strain evidence="10">ATCC MYA-4447 / BCRC 22081 / CBS 7064 / NBRC 10061 / NRRL Y-12695</strain>
    </source>
</reference>
<comment type="similarity">
    <text evidence="2 6">Belongs to the peroxisomal membrane protein PXMP2/4 family.</text>
</comment>
<feature type="region of interest" description="Disordered" evidence="7">
    <location>
        <begin position="205"/>
        <end position="227"/>
    </location>
</feature>
<name>G8Y8X9_PICSO</name>
<dbReference type="GO" id="GO:0005778">
    <property type="term" value="C:peroxisomal membrane"/>
    <property type="evidence" value="ECO:0007669"/>
    <property type="project" value="TreeGrafter"/>
</dbReference>
<evidence type="ECO:0000256" key="3">
    <source>
        <dbReference type="ARBA" id="ARBA00022692"/>
    </source>
</evidence>
<evidence type="ECO:0000256" key="1">
    <source>
        <dbReference type="ARBA" id="ARBA00004141"/>
    </source>
</evidence>
<reference evidence="8" key="1">
    <citation type="submission" date="2011-10" db="EMBL/GenBank/DDBJ databases">
        <authorList>
            <person name="Genoscope - CEA"/>
        </authorList>
    </citation>
    <scope>NUCLEOTIDE SEQUENCE</scope>
</reference>
<evidence type="ECO:0000313" key="8">
    <source>
        <dbReference type="EMBL" id="CCE83893.1"/>
    </source>
</evidence>
<dbReference type="EMBL" id="FO082049">
    <property type="protein sequence ID" value="CCE83893.1"/>
    <property type="molecule type" value="Genomic_DNA"/>
</dbReference>
<evidence type="ECO:0000313" key="9">
    <source>
        <dbReference type="EMBL" id="CCE84924.1"/>
    </source>
</evidence>
<dbReference type="eggNOG" id="ENOG502S1VF">
    <property type="taxonomic scope" value="Eukaryota"/>
</dbReference>
<dbReference type="Pfam" id="PF04117">
    <property type="entry name" value="Mpv17_PMP22"/>
    <property type="match status" value="1"/>
</dbReference>
<keyword evidence="10" id="KW-1185">Reference proteome</keyword>
<dbReference type="Proteomes" id="UP000005222">
    <property type="component" value="Chromosome L"/>
</dbReference>
<keyword evidence="4 6" id="KW-1133">Transmembrane helix</keyword>
<dbReference type="InterPro" id="IPR007248">
    <property type="entry name" value="Mpv17_PMP22"/>
</dbReference>
<feature type="transmembrane region" description="Helical" evidence="6">
    <location>
        <begin position="181"/>
        <end position="199"/>
    </location>
</feature>
<dbReference type="STRING" id="559304.G8Y8X9"/>